<dbReference type="Proteomes" id="UP001176940">
    <property type="component" value="Unassembled WGS sequence"/>
</dbReference>
<feature type="region of interest" description="Disordered" evidence="1">
    <location>
        <begin position="1"/>
        <end position="128"/>
    </location>
</feature>
<organism evidence="2 3">
    <name type="scientific">Ranitomeya imitator</name>
    <name type="common">mimic poison frog</name>
    <dbReference type="NCBI Taxonomy" id="111125"/>
    <lineage>
        <taxon>Eukaryota</taxon>
        <taxon>Metazoa</taxon>
        <taxon>Chordata</taxon>
        <taxon>Craniata</taxon>
        <taxon>Vertebrata</taxon>
        <taxon>Euteleostomi</taxon>
        <taxon>Amphibia</taxon>
        <taxon>Batrachia</taxon>
        <taxon>Anura</taxon>
        <taxon>Neobatrachia</taxon>
        <taxon>Hyloidea</taxon>
        <taxon>Dendrobatidae</taxon>
        <taxon>Dendrobatinae</taxon>
        <taxon>Ranitomeya</taxon>
    </lineage>
</organism>
<feature type="compositionally biased region" description="Polar residues" evidence="1">
    <location>
        <begin position="79"/>
        <end position="108"/>
    </location>
</feature>
<accession>A0ABN9LDM6</accession>
<evidence type="ECO:0000256" key="1">
    <source>
        <dbReference type="SAM" id="MobiDB-lite"/>
    </source>
</evidence>
<proteinExistence type="predicted"/>
<feature type="compositionally biased region" description="Basic and acidic residues" evidence="1">
    <location>
        <begin position="23"/>
        <end position="37"/>
    </location>
</feature>
<reference evidence="2" key="1">
    <citation type="submission" date="2023-07" db="EMBL/GenBank/DDBJ databases">
        <authorList>
            <person name="Stuckert A."/>
        </authorList>
    </citation>
    <scope>NUCLEOTIDE SEQUENCE</scope>
</reference>
<keyword evidence="3" id="KW-1185">Reference proteome</keyword>
<name>A0ABN9LDM6_9NEOB</name>
<feature type="compositionally biased region" description="Polar residues" evidence="1">
    <location>
        <begin position="61"/>
        <end position="70"/>
    </location>
</feature>
<evidence type="ECO:0000313" key="2">
    <source>
        <dbReference type="EMBL" id="CAJ0939460.1"/>
    </source>
</evidence>
<gene>
    <name evidence="2" type="ORF">RIMI_LOCUS8024097</name>
</gene>
<comment type="caution">
    <text evidence="2">The sequence shown here is derived from an EMBL/GenBank/DDBJ whole genome shotgun (WGS) entry which is preliminary data.</text>
</comment>
<protein>
    <submittedName>
        <fullName evidence="2">Uncharacterized protein</fullName>
    </submittedName>
</protein>
<sequence length="202" mass="22061">MIVEPIREEDDIAAESQCHGLRRPREVSTESEGHPETPGKINRRHTLGSLPSCKTEERQSVRTSPVASSKDSMRIPCETVSSSSPCTPNANSCSQVLKSWTADSSQKDPPSPTLGHPSPFRLGGLFHRRGSLKSPEPLTIQLADGSPRGGNLAILGGYLFVQLEVIICSKSSKETWDSSQNRVDLLKHGVDDDKDLQHEPAR</sequence>
<dbReference type="EMBL" id="CAUEEQ010015596">
    <property type="protein sequence ID" value="CAJ0939460.1"/>
    <property type="molecule type" value="Genomic_DNA"/>
</dbReference>
<evidence type="ECO:0000313" key="3">
    <source>
        <dbReference type="Proteomes" id="UP001176940"/>
    </source>
</evidence>